<reference evidence="5 8" key="1">
    <citation type="submission" date="2024-01" db="EMBL/GenBank/DDBJ databases">
        <title>Aequorivita flavus sp. nov., isolated from deep-sea sediment.</title>
        <authorList>
            <person name="Chen X."/>
        </authorList>
    </citation>
    <scope>NUCLEOTIDE SEQUENCE</scope>
    <source>
        <strain evidence="5">MCCC 1A16923</strain>
        <strain evidence="6 8">MCCC 1A16935</strain>
    </source>
</reference>
<dbReference type="GO" id="GO:0004764">
    <property type="term" value="F:shikimate 3-dehydrogenase (NADP+) activity"/>
    <property type="evidence" value="ECO:0007669"/>
    <property type="project" value="InterPro"/>
</dbReference>
<keyword evidence="2" id="KW-0560">Oxidoreductase</keyword>
<evidence type="ECO:0000256" key="2">
    <source>
        <dbReference type="ARBA" id="ARBA00023002"/>
    </source>
</evidence>
<evidence type="ECO:0000259" key="4">
    <source>
        <dbReference type="Pfam" id="PF08501"/>
    </source>
</evidence>
<dbReference type="InterPro" id="IPR036291">
    <property type="entry name" value="NAD(P)-bd_dom_sf"/>
</dbReference>
<dbReference type="GO" id="GO:0050661">
    <property type="term" value="F:NADP binding"/>
    <property type="evidence" value="ECO:0007669"/>
    <property type="project" value="TreeGrafter"/>
</dbReference>
<dbReference type="EMBL" id="JBANCF010000001">
    <property type="protein sequence ID" value="MEM0571920.1"/>
    <property type="molecule type" value="Genomic_DNA"/>
</dbReference>
<name>A0AB35YMQ8_9FLAO</name>
<dbReference type="CDD" id="cd01065">
    <property type="entry name" value="NAD_bind_Shikimate_DH"/>
    <property type="match status" value="1"/>
</dbReference>
<evidence type="ECO:0000313" key="6">
    <source>
        <dbReference type="EMBL" id="MEM0571920.1"/>
    </source>
</evidence>
<sequence>MAKFGLLGRNIDYSFSRTYFSKKFEREDLSHIYLNFDIKTIELFPKVLQENQSLKGLNVTIPYKQAILPYLNALHIEAEKIGAVNTVKISSDNRLTGYNTDYFGFQKALESYLPLRQKTALILGTGGASKAVAYALEKLGFTYKFVSRKQGTNRLTYAEIDRSTIENHSLVVNCTPLGTFPNVSECPAIPYQFLTKEHLLFDLIYNPAETEFLKRGKQHGAKCSNGLKMLELQAEKAWEIWNS</sequence>
<evidence type="ECO:0000313" key="5">
    <source>
        <dbReference type="EMBL" id="MEM0517339.1"/>
    </source>
</evidence>
<dbReference type="GO" id="GO:0019632">
    <property type="term" value="P:shikimate metabolic process"/>
    <property type="evidence" value="ECO:0007669"/>
    <property type="project" value="TreeGrafter"/>
</dbReference>
<keyword evidence="8" id="KW-1185">Reference proteome</keyword>
<evidence type="ECO:0000313" key="8">
    <source>
        <dbReference type="Proteomes" id="UP001390963"/>
    </source>
</evidence>
<evidence type="ECO:0000313" key="7">
    <source>
        <dbReference type="Proteomes" id="UP001388259"/>
    </source>
</evidence>
<protein>
    <submittedName>
        <fullName evidence="5">Shikimate dehydrogenase</fullName>
    </submittedName>
</protein>
<dbReference type="Gene3D" id="3.40.50.720">
    <property type="entry name" value="NAD(P)-binding Rossmann-like Domain"/>
    <property type="match status" value="1"/>
</dbReference>
<dbReference type="EMBL" id="JAZBJM010000001">
    <property type="protein sequence ID" value="MEM0517339.1"/>
    <property type="molecule type" value="Genomic_DNA"/>
</dbReference>
<dbReference type="AlphaFoldDB" id="A0AB35YMQ8"/>
<accession>A0AB35YMQ8</accession>
<dbReference type="PANTHER" id="PTHR21089:SF1">
    <property type="entry name" value="BIFUNCTIONAL 3-DEHYDROQUINATE DEHYDRATASE_SHIKIMATE DEHYDROGENASE, CHLOROPLASTIC"/>
    <property type="match status" value="1"/>
</dbReference>
<dbReference type="RefSeq" id="WP_342686717.1">
    <property type="nucleotide sequence ID" value="NZ_JAZBJM010000001.1"/>
</dbReference>
<dbReference type="Proteomes" id="UP001388259">
    <property type="component" value="Unassembled WGS sequence"/>
</dbReference>
<comment type="pathway">
    <text evidence="1">Metabolic intermediate biosynthesis; chorismate biosynthesis; chorismate from D-erythrose 4-phosphate and phosphoenolpyruvate: step 4/7.</text>
</comment>
<feature type="domain" description="Shikimate dehydrogenase substrate binding N-terminal" evidence="4">
    <location>
        <begin position="6"/>
        <end position="87"/>
    </location>
</feature>
<dbReference type="InterPro" id="IPR022893">
    <property type="entry name" value="Shikimate_DH_fam"/>
</dbReference>
<organism evidence="5 7">
    <name type="scientific">Aequorivita flava</name>
    <dbReference type="NCBI Taxonomy" id="3114371"/>
    <lineage>
        <taxon>Bacteria</taxon>
        <taxon>Pseudomonadati</taxon>
        <taxon>Bacteroidota</taxon>
        <taxon>Flavobacteriia</taxon>
        <taxon>Flavobacteriales</taxon>
        <taxon>Flavobacteriaceae</taxon>
        <taxon>Aequorivita</taxon>
    </lineage>
</organism>
<dbReference type="GO" id="GO:0009423">
    <property type="term" value="P:chorismate biosynthetic process"/>
    <property type="evidence" value="ECO:0007669"/>
    <property type="project" value="TreeGrafter"/>
</dbReference>
<gene>
    <name evidence="6" type="ORF">VZD24_00200</name>
    <name evidence="5" type="ORF">VZD85_03160</name>
</gene>
<evidence type="ECO:0000256" key="3">
    <source>
        <dbReference type="ARBA" id="ARBA00023141"/>
    </source>
</evidence>
<dbReference type="GO" id="GO:0009073">
    <property type="term" value="P:aromatic amino acid family biosynthetic process"/>
    <property type="evidence" value="ECO:0007669"/>
    <property type="project" value="UniProtKB-KW"/>
</dbReference>
<dbReference type="GO" id="GO:0005829">
    <property type="term" value="C:cytosol"/>
    <property type="evidence" value="ECO:0007669"/>
    <property type="project" value="TreeGrafter"/>
</dbReference>
<dbReference type="InterPro" id="IPR046346">
    <property type="entry name" value="Aminoacid_DH-like_N_sf"/>
</dbReference>
<evidence type="ECO:0000256" key="1">
    <source>
        <dbReference type="ARBA" id="ARBA00004871"/>
    </source>
</evidence>
<comment type="caution">
    <text evidence="5">The sequence shown here is derived from an EMBL/GenBank/DDBJ whole genome shotgun (WGS) entry which is preliminary data.</text>
</comment>
<dbReference type="PANTHER" id="PTHR21089">
    <property type="entry name" value="SHIKIMATE DEHYDROGENASE"/>
    <property type="match status" value="1"/>
</dbReference>
<dbReference type="SUPFAM" id="SSF51735">
    <property type="entry name" value="NAD(P)-binding Rossmann-fold domains"/>
    <property type="match status" value="1"/>
</dbReference>
<proteinExistence type="predicted"/>
<dbReference type="Gene3D" id="3.40.50.10860">
    <property type="entry name" value="Leucine Dehydrogenase, chain A, domain 1"/>
    <property type="match status" value="1"/>
</dbReference>
<dbReference type="SUPFAM" id="SSF53223">
    <property type="entry name" value="Aminoacid dehydrogenase-like, N-terminal domain"/>
    <property type="match status" value="1"/>
</dbReference>
<dbReference type="Pfam" id="PF08501">
    <property type="entry name" value="Shikimate_dh_N"/>
    <property type="match status" value="1"/>
</dbReference>
<keyword evidence="3" id="KW-0028">Amino-acid biosynthesis</keyword>
<dbReference type="Proteomes" id="UP001390963">
    <property type="component" value="Unassembled WGS sequence"/>
</dbReference>
<keyword evidence="3" id="KW-0057">Aromatic amino acid biosynthesis</keyword>
<dbReference type="InterPro" id="IPR013708">
    <property type="entry name" value="Shikimate_DH-bd_N"/>
</dbReference>